<keyword evidence="1" id="KW-1185">Reference proteome</keyword>
<name>A0A1I8FNQ1_9PLAT</name>
<proteinExistence type="predicted"/>
<evidence type="ECO:0000313" key="1">
    <source>
        <dbReference type="Proteomes" id="UP000095280"/>
    </source>
</evidence>
<reference evidence="2" key="1">
    <citation type="submission" date="2016-11" db="UniProtKB">
        <authorList>
            <consortium name="WormBaseParasite"/>
        </authorList>
    </citation>
    <scope>IDENTIFICATION</scope>
</reference>
<dbReference type="AlphaFoldDB" id="A0A1I8FNQ1"/>
<protein>
    <submittedName>
        <fullName evidence="2">Ovule protein</fullName>
    </submittedName>
</protein>
<dbReference type="Proteomes" id="UP000095280">
    <property type="component" value="Unplaced"/>
</dbReference>
<accession>A0A1I8FNQ1</accession>
<sequence>PAYTHLHPYFLAQAYSHLRVTLYFLTSAYTRLTRIFLPLWFTPNASLAFSYPAYTHLTPYFFTQRTPTSLVFSYPSVHPLNSIFLFPLPSVTHPPRSKPFNAIKLNISTSNSDLI</sequence>
<organism evidence="1 2">
    <name type="scientific">Macrostomum lignano</name>
    <dbReference type="NCBI Taxonomy" id="282301"/>
    <lineage>
        <taxon>Eukaryota</taxon>
        <taxon>Metazoa</taxon>
        <taxon>Spiralia</taxon>
        <taxon>Lophotrochozoa</taxon>
        <taxon>Platyhelminthes</taxon>
        <taxon>Rhabditophora</taxon>
        <taxon>Macrostomorpha</taxon>
        <taxon>Macrostomida</taxon>
        <taxon>Macrostomidae</taxon>
        <taxon>Macrostomum</taxon>
    </lineage>
</organism>
<dbReference type="WBParaSite" id="maker-unitig_41248-snap-gene-0.1-mRNA-1">
    <property type="protein sequence ID" value="maker-unitig_41248-snap-gene-0.1-mRNA-1"/>
    <property type="gene ID" value="maker-unitig_41248-snap-gene-0.1"/>
</dbReference>
<evidence type="ECO:0000313" key="2">
    <source>
        <dbReference type="WBParaSite" id="maker-unitig_41248-snap-gene-0.1-mRNA-1"/>
    </source>
</evidence>